<gene>
    <name evidence="2" type="primary">HaOG204711</name>
    <name evidence="2" type="ORF">B5X24_HaOG204711</name>
</gene>
<reference evidence="2 3" key="1">
    <citation type="journal article" date="2017" name="BMC Biol.">
        <title>Genomic innovations, transcriptional plasticity and gene loss underlying the evolution and divergence of two highly polyphagous and invasive Helicoverpa pest species.</title>
        <authorList>
            <person name="Pearce S.L."/>
            <person name="Clarke D.F."/>
            <person name="East P.D."/>
            <person name="Elfekih S."/>
            <person name="Gordon K.H."/>
            <person name="Jermiin L.S."/>
            <person name="McGaughran A."/>
            <person name="Oakeshott J.G."/>
            <person name="Papanikolaou A."/>
            <person name="Perera O.P."/>
            <person name="Rane R.V."/>
            <person name="Richards S."/>
            <person name="Tay W.T."/>
            <person name="Walsh T.K."/>
            <person name="Anderson A."/>
            <person name="Anderson C.J."/>
            <person name="Asgari S."/>
            <person name="Board P.G."/>
            <person name="Bretschneider A."/>
            <person name="Campbell P.M."/>
            <person name="Chertemps T."/>
            <person name="Christeller J.T."/>
            <person name="Coppin C.W."/>
            <person name="Downes S.J."/>
            <person name="Duan G."/>
            <person name="Farnsworth C.A."/>
            <person name="Good R.T."/>
            <person name="Han L.B."/>
            <person name="Han Y.C."/>
            <person name="Hatje K."/>
            <person name="Horne I."/>
            <person name="Huang Y.P."/>
            <person name="Hughes D.S."/>
            <person name="Jacquin-Joly E."/>
            <person name="James W."/>
            <person name="Jhangiani S."/>
            <person name="Kollmar M."/>
            <person name="Kuwar S.S."/>
            <person name="Li S."/>
            <person name="Liu N.Y."/>
            <person name="Maibeche M.T."/>
            <person name="Miller J.R."/>
            <person name="Montagne N."/>
            <person name="Perry T."/>
            <person name="Qu J."/>
            <person name="Song S.V."/>
            <person name="Sutton G.G."/>
            <person name="Vogel H."/>
            <person name="Walenz B.P."/>
            <person name="Xu W."/>
            <person name="Zhang H.J."/>
            <person name="Zou Z."/>
            <person name="Batterham P."/>
            <person name="Edwards O.R."/>
            <person name="Feyereisen R."/>
            <person name="Gibbs R.A."/>
            <person name="Heckel D.G."/>
            <person name="McGrath A."/>
            <person name="Robin C."/>
            <person name="Scherer S.E."/>
            <person name="Worley K.C."/>
            <person name="Wu Y.D."/>
        </authorList>
    </citation>
    <scope>NUCLEOTIDE SEQUENCE [LARGE SCALE GENOMIC DNA]</scope>
    <source>
        <strain evidence="2">Harm_GR_Male_#8</strain>
        <tissue evidence="2">Whole organism</tissue>
    </source>
</reference>
<dbReference type="EMBL" id="KZ149959">
    <property type="protein sequence ID" value="PZC76412.1"/>
    <property type="molecule type" value="Genomic_DNA"/>
</dbReference>
<keyword evidence="1" id="KW-1133">Transmembrane helix</keyword>
<evidence type="ECO:0000256" key="1">
    <source>
        <dbReference type="SAM" id="Phobius"/>
    </source>
</evidence>
<dbReference type="Proteomes" id="UP000249218">
    <property type="component" value="Unassembled WGS sequence"/>
</dbReference>
<protein>
    <submittedName>
        <fullName evidence="2">Uncharacterized protein</fullName>
    </submittedName>
</protein>
<proteinExistence type="predicted"/>
<dbReference type="AlphaFoldDB" id="A0A2W1BMW9"/>
<dbReference type="OrthoDB" id="7481581at2759"/>
<evidence type="ECO:0000313" key="3">
    <source>
        <dbReference type="Proteomes" id="UP000249218"/>
    </source>
</evidence>
<accession>A0A2W1BMW9</accession>
<name>A0A2W1BMW9_HELAM</name>
<keyword evidence="1" id="KW-0472">Membrane</keyword>
<evidence type="ECO:0000313" key="2">
    <source>
        <dbReference type="EMBL" id="PZC76412.1"/>
    </source>
</evidence>
<organism evidence="2 3">
    <name type="scientific">Helicoverpa armigera</name>
    <name type="common">Cotton bollworm</name>
    <name type="synonym">Heliothis armigera</name>
    <dbReference type="NCBI Taxonomy" id="29058"/>
    <lineage>
        <taxon>Eukaryota</taxon>
        <taxon>Metazoa</taxon>
        <taxon>Ecdysozoa</taxon>
        <taxon>Arthropoda</taxon>
        <taxon>Hexapoda</taxon>
        <taxon>Insecta</taxon>
        <taxon>Pterygota</taxon>
        <taxon>Neoptera</taxon>
        <taxon>Endopterygota</taxon>
        <taxon>Lepidoptera</taxon>
        <taxon>Glossata</taxon>
        <taxon>Ditrysia</taxon>
        <taxon>Noctuoidea</taxon>
        <taxon>Noctuidae</taxon>
        <taxon>Heliothinae</taxon>
        <taxon>Helicoverpa</taxon>
    </lineage>
</organism>
<feature type="transmembrane region" description="Helical" evidence="1">
    <location>
        <begin position="187"/>
        <end position="208"/>
    </location>
</feature>
<keyword evidence="1" id="KW-0812">Transmembrane</keyword>
<sequence>MCTFESEYETNLKWEQFYDNDNQIGYMPNITSKISKYMFFLEDFDNNTFVGIEPNKHKIVMHSKIREDKNMSILLFNDTTQITFDCEEYKRYTKHLYVGLINTTENKITTMSDNKITIKYNKVYNSSILCCIYYTKSENTPETYITRYVEKKTMLMFYYNVPENNSISVNTAEDYTAKTLFPQNHDIVYIAIIIVLTILLLFLSFAIIRKIFCKKTSENVAKTESVELNTLATSDGVLYTAFENKEKDFRKPEEPNYAEIVGVLNPFKNGNLHVQFQ</sequence>
<keyword evidence="3" id="KW-1185">Reference proteome</keyword>